<feature type="region of interest" description="Disordered" evidence="1">
    <location>
        <begin position="165"/>
        <end position="215"/>
    </location>
</feature>
<comment type="caution">
    <text evidence="2">The sequence shown here is derived from an EMBL/GenBank/DDBJ whole genome shotgun (WGS) entry which is preliminary data.</text>
</comment>
<feature type="compositionally biased region" description="Basic and acidic residues" evidence="1">
    <location>
        <begin position="198"/>
        <end position="207"/>
    </location>
</feature>
<accession>A0AAN7PB67</accession>
<protein>
    <submittedName>
        <fullName evidence="2">Uncharacterized protein</fullName>
    </submittedName>
</protein>
<keyword evidence="3" id="KW-1185">Reference proteome</keyword>
<dbReference type="EMBL" id="JARPUR010000002">
    <property type="protein sequence ID" value="KAK4880974.1"/>
    <property type="molecule type" value="Genomic_DNA"/>
</dbReference>
<gene>
    <name evidence="2" type="ORF">RN001_004293</name>
</gene>
<dbReference type="Proteomes" id="UP001353858">
    <property type="component" value="Unassembled WGS sequence"/>
</dbReference>
<reference evidence="3" key="1">
    <citation type="submission" date="2023-01" db="EMBL/GenBank/DDBJ databases">
        <title>Key to firefly adult light organ development and bioluminescence: homeobox transcription factors regulate luciferase expression and transportation to peroxisome.</title>
        <authorList>
            <person name="Fu X."/>
        </authorList>
    </citation>
    <scope>NUCLEOTIDE SEQUENCE [LARGE SCALE GENOMIC DNA]</scope>
</reference>
<proteinExistence type="predicted"/>
<feature type="region of interest" description="Disordered" evidence="1">
    <location>
        <begin position="50"/>
        <end position="132"/>
    </location>
</feature>
<feature type="compositionally biased region" description="Basic and acidic residues" evidence="1">
    <location>
        <begin position="77"/>
        <end position="120"/>
    </location>
</feature>
<evidence type="ECO:0000256" key="1">
    <source>
        <dbReference type="SAM" id="MobiDB-lite"/>
    </source>
</evidence>
<evidence type="ECO:0000313" key="3">
    <source>
        <dbReference type="Proteomes" id="UP001353858"/>
    </source>
</evidence>
<feature type="compositionally biased region" description="Basic and acidic residues" evidence="1">
    <location>
        <begin position="50"/>
        <end position="68"/>
    </location>
</feature>
<dbReference type="AlphaFoldDB" id="A0AAN7PB67"/>
<feature type="region of interest" description="Disordered" evidence="1">
    <location>
        <begin position="1"/>
        <end position="31"/>
    </location>
</feature>
<name>A0AAN7PB67_9COLE</name>
<sequence>MQDETEKSEERTTCATDVKNNKRNNNVEESERQYEFELDNISANCEHDRRKLLRKSEKEWKDKEKDITGSKSKKHRWDWEKMDRDSSEDEAYYKDISSRKNQKHEINDSEKIRENKRQNYKESATQGGVTEHYIETSVTTSEKCAPSTSGCIVNHEALPNETAAISAQSESWEIEMENSEKIDSLQGEDTGDSTATQAKDEYADKSISDIGTDSQ</sequence>
<organism evidence="2 3">
    <name type="scientific">Aquatica leii</name>
    <dbReference type="NCBI Taxonomy" id="1421715"/>
    <lineage>
        <taxon>Eukaryota</taxon>
        <taxon>Metazoa</taxon>
        <taxon>Ecdysozoa</taxon>
        <taxon>Arthropoda</taxon>
        <taxon>Hexapoda</taxon>
        <taxon>Insecta</taxon>
        <taxon>Pterygota</taxon>
        <taxon>Neoptera</taxon>
        <taxon>Endopterygota</taxon>
        <taxon>Coleoptera</taxon>
        <taxon>Polyphaga</taxon>
        <taxon>Elateriformia</taxon>
        <taxon>Elateroidea</taxon>
        <taxon>Lampyridae</taxon>
        <taxon>Luciolinae</taxon>
        <taxon>Aquatica</taxon>
    </lineage>
</organism>
<evidence type="ECO:0000313" key="2">
    <source>
        <dbReference type="EMBL" id="KAK4880974.1"/>
    </source>
</evidence>
<feature type="compositionally biased region" description="Basic and acidic residues" evidence="1">
    <location>
        <begin position="1"/>
        <end position="12"/>
    </location>
</feature>